<evidence type="ECO:0000313" key="9">
    <source>
        <dbReference type="EMBL" id="GGK55780.1"/>
    </source>
</evidence>
<reference evidence="9" key="1">
    <citation type="journal article" date="2014" name="Int. J. Syst. Evol. Microbiol.">
        <title>Complete genome sequence of Corynebacterium casei LMG S-19264T (=DSM 44701T), isolated from a smear-ripened cheese.</title>
        <authorList>
            <consortium name="US DOE Joint Genome Institute (JGI-PGF)"/>
            <person name="Walter F."/>
            <person name="Albersmeier A."/>
            <person name="Kalinowski J."/>
            <person name="Ruckert C."/>
        </authorList>
    </citation>
    <scope>NUCLEOTIDE SEQUENCE</scope>
    <source>
        <strain evidence="9">JCM 3093</strain>
    </source>
</reference>
<keyword evidence="3" id="KW-1003">Cell membrane</keyword>
<name>A0AA37BDU6_9ACTN</name>
<dbReference type="GO" id="GO:0016758">
    <property type="term" value="F:hexosyltransferase activity"/>
    <property type="evidence" value="ECO:0007669"/>
    <property type="project" value="UniProtKB-ARBA"/>
</dbReference>
<dbReference type="GO" id="GO:0019350">
    <property type="term" value="P:teichoic acid biosynthetic process"/>
    <property type="evidence" value="ECO:0007669"/>
    <property type="project" value="UniProtKB-KW"/>
</dbReference>
<dbReference type="InterPro" id="IPR043148">
    <property type="entry name" value="TagF_C"/>
</dbReference>
<feature type="region of interest" description="Disordered" evidence="7">
    <location>
        <begin position="978"/>
        <end position="1009"/>
    </location>
</feature>
<evidence type="ECO:0000256" key="2">
    <source>
        <dbReference type="ARBA" id="ARBA00010488"/>
    </source>
</evidence>
<evidence type="ECO:0000259" key="8">
    <source>
        <dbReference type="Pfam" id="PF00535"/>
    </source>
</evidence>
<dbReference type="EMBL" id="BMQD01000003">
    <property type="protein sequence ID" value="GGK55780.1"/>
    <property type="molecule type" value="Genomic_DNA"/>
</dbReference>
<dbReference type="InterPro" id="IPR029044">
    <property type="entry name" value="Nucleotide-diphossugar_trans"/>
</dbReference>
<dbReference type="GO" id="GO:0005886">
    <property type="term" value="C:plasma membrane"/>
    <property type="evidence" value="ECO:0007669"/>
    <property type="project" value="UniProtKB-SubCell"/>
</dbReference>
<dbReference type="SUPFAM" id="SSF53756">
    <property type="entry name" value="UDP-Glycosyltransferase/glycogen phosphorylase"/>
    <property type="match status" value="1"/>
</dbReference>
<proteinExistence type="inferred from homology"/>
<reference evidence="9" key="2">
    <citation type="submission" date="2022-09" db="EMBL/GenBank/DDBJ databases">
        <authorList>
            <person name="Sun Q."/>
            <person name="Ohkuma M."/>
        </authorList>
    </citation>
    <scope>NUCLEOTIDE SEQUENCE</scope>
    <source>
        <strain evidence="9">JCM 3093</strain>
    </source>
</reference>
<feature type="compositionally biased region" description="Low complexity" evidence="7">
    <location>
        <begin position="570"/>
        <end position="600"/>
    </location>
</feature>
<comment type="similarity">
    <text evidence="2">Belongs to the CDP-glycerol glycerophosphotransferase family.</text>
</comment>
<evidence type="ECO:0000256" key="1">
    <source>
        <dbReference type="ARBA" id="ARBA00004202"/>
    </source>
</evidence>
<feature type="domain" description="Glycosyltransferase 2-like" evidence="8">
    <location>
        <begin position="5"/>
        <end position="134"/>
    </location>
</feature>
<dbReference type="PANTHER" id="PTHR22916">
    <property type="entry name" value="GLYCOSYLTRANSFERASE"/>
    <property type="match status" value="1"/>
</dbReference>
<dbReference type="GO" id="GO:0047355">
    <property type="term" value="F:CDP-glycerol glycerophosphotransferase activity"/>
    <property type="evidence" value="ECO:0007669"/>
    <property type="project" value="InterPro"/>
</dbReference>
<sequence length="1254" mass="135417">MPLLSVIVPVYNVEPYLGACLESLAAQTWRDLEVVMVDDGSTDDGARIAEEYRERDPRFRLLRQPNAGLGAARNAGLRQASGEFVAFLDSDDMLPLHALETMAGSLLETGSDLVSGNVKRFSGRGLRQSAMHRTVCARPLRRAHITSHEALMRDRLVTNKLWRRSFWDEQGFAFPEGVLYEDIGVALQAHFLAKAVDVLAADVYLWRDREGEQQSITQDRARVKGVEDRFAAVRSVRGFLLSSGFAEHVPAWDRTVLDSDLFLFMKALPRGDDDFRRRFMELAGAYLDEAGPGVPASLPAPRRVLWHLVRQGRLADVLEALAWERTGEPRAVRRGGRYHLKAPVDGVPAEVTRLRDDLALLHRVDDVRREGGRLVVEGRATVRHLRPEQRVHQQVFASLVRSGDGRRIRVPVTAVRAAPIEYPRGSSRRRDWGGFRLVVDPGRLSGGPGASTWHVELLVVHRGMVRRDRLRFGGPESARRDAPRNVPELGFEVSPGTRMVTGRAADGAFTIQLEPERFRLTGRTVSGDRLRLTGRSSGSPVAPVLELVREPGGTVLSYPLLGGDGPPGSPASSGRPPGSSDLPASSGPSGPSGSPGSSGSFRAEFDLRDVLPERLPRLDAAGPEAAALDTKVEWRARIADGEAGETWPVLDGLGAWRGVRGGREVVVAPSPAGELTLRVQPPAATVERAEWSSGTADATATGELTAAGGATGDTAAGGATASAGAAGAGATGTEEARLLLAGRFADAGETPERLVVLSADRDGEWSFPVRCAGGRFEAVVTPAAAESLAGTLPLPEGRYGLALRTAGRDLPLETSRGEAEQGTAGQGATDLGTAGRGAAGRRFAFEADGTGHAVLTVHGDLADDERGAENQRRLRTGRYQAWRGEPLRQAVLFDGQAGRRFAGDPKAVYEELRRRGTGLETLWVVRDGQVELPPDVTPVRRGGADHYEALARCRYVVTDVHLPPWFEHRDGQTVLQTRHDGEAGHPGSGAAGPSRTAADRERPAGQAGQAAQWDYLVSPGPWCTPVLRGAPGFTGEVLETGRPRNDVLVRPGREELAARVRTRIGLPPGRRAVLYVPALREDRPRGKDRYRFDLRLDLARMRERLGPDHVVLVRRHPDAVGGVPGAGDGFTVDVSAYPDVQELFLVADVLVTDYSPAVFGFALTGRPILFYTYDLERRRDRGLDCPFDLARAPGPLLRTTDEVAAALRGLDAVAGEYAERRASFAAEYCGLDDGSAAARVVEAVFGPREAVFGP</sequence>
<dbReference type="AlphaFoldDB" id="A0AA37BDU6"/>
<evidence type="ECO:0000256" key="6">
    <source>
        <dbReference type="ARBA" id="ARBA00023136"/>
    </source>
</evidence>
<dbReference type="Gene3D" id="3.90.550.10">
    <property type="entry name" value="Spore Coat Polysaccharide Biosynthesis Protein SpsA, Chain A"/>
    <property type="match status" value="1"/>
</dbReference>
<dbReference type="Pfam" id="PF04464">
    <property type="entry name" value="Glyphos_transf"/>
    <property type="match status" value="1"/>
</dbReference>
<dbReference type="SUPFAM" id="SSF53448">
    <property type="entry name" value="Nucleotide-diphospho-sugar transferases"/>
    <property type="match status" value="1"/>
</dbReference>
<accession>A0AA37BDU6</accession>
<evidence type="ECO:0000256" key="3">
    <source>
        <dbReference type="ARBA" id="ARBA00022475"/>
    </source>
</evidence>
<dbReference type="CDD" id="cd00761">
    <property type="entry name" value="Glyco_tranf_GTA_type"/>
    <property type="match status" value="1"/>
</dbReference>
<gene>
    <name evidence="9" type="ORF">GCM10010126_14250</name>
</gene>
<feature type="compositionally biased region" description="Low complexity" evidence="7">
    <location>
        <begin position="820"/>
        <end position="833"/>
    </location>
</feature>
<dbReference type="PANTHER" id="PTHR22916:SF3">
    <property type="entry name" value="UDP-GLCNAC:BETAGAL BETA-1,3-N-ACETYLGLUCOSAMINYLTRANSFERASE-LIKE PROTEIN 1"/>
    <property type="match status" value="1"/>
</dbReference>
<comment type="caution">
    <text evidence="9">The sequence shown here is derived from an EMBL/GenBank/DDBJ whole genome shotgun (WGS) entry which is preliminary data.</text>
</comment>
<keyword evidence="5" id="KW-0777">Teichoic acid biosynthesis</keyword>
<feature type="region of interest" description="Disordered" evidence="7">
    <location>
        <begin position="556"/>
        <end position="602"/>
    </location>
</feature>
<keyword evidence="6" id="KW-0472">Membrane</keyword>
<dbReference type="Pfam" id="PF00535">
    <property type="entry name" value="Glycos_transf_2"/>
    <property type="match status" value="1"/>
</dbReference>
<keyword evidence="4" id="KW-0808">Transferase</keyword>
<dbReference type="InterPro" id="IPR001173">
    <property type="entry name" value="Glyco_trans_2-like"/>
</dbReference>
<dbReference type="InterPro" id="IPR007554">
    <property type="entry name" value="Glycerophosphate_synth"/>
</dbReference>
<organism evidence="9 10">
    <name type="scientific">Planomonospora parontospora</name>
    <dbReference type="NCBI Taxonomy" id="58119"/>
    <lineage>
        <taxon>Bacteria</taxon>
        <taxon>Bacillati</taxon>
        <taxon>Actinomycetota</taxon>
        <taxon>Actinomycetes</taxon>
        <taxon>Streptosporangiales</taxon>
        <taxon>Streptosporangiaceae</taxon>
        <taxon>Planomonospora</taxon>
    </lineage>
</organism>
<evidence type="ECO:0000256" key="5">
    <source>
        <dbReference type="ARBA" id="ARBA00022944"/>
    </source>
</evidence>
<feature type="region of interest" description="Disordered" evidence="7">
    <location>
        <begin position="814"/>
        <end position="835"/>
    </location>
</feature>
<dbReference type="RefSeq" id="WP_191894006.1">
    <property type="nucleotide sequence ID" value="NZ_BMQD01000003.1"/>
</dbReference>
<evidence type="ECO:0000256" key="4">
    <source>
        <dbReference type="ARBA" id="ARBA00022679"/>
    </source>
</evidence>
<dbReference type="InterPro" id="IPR043149">
    <property type="entry name" value="TagF_N"/>
</dbReference>
<dbReference type="Gene3D" id="3.40.50.12580">
    <property type="match status" value="1"/>
</dbReference>
<evidence type="ECO:0000256" key="7">
    <source>
        <dbReference type="SAM" id="MobiDB-lite"/>
    </source>
</evidence>
<dbReference type="Gene3D" id="3.40.50.11820">
    <property type="match status" value="1"/>
</dbReference>
<comment type="subcellular location">
    <subcellularLocation>
        <location evidence="1">Cell membrane</location>
        <topology evidence="1">Peripheral membrane protein</topology>
    </subcellularLocation>
</comment>
<protein>
    <recommendedName>
        <fullName evidence="8">Glycosyltransferase 2-like domain-containing protein</fullName>
    </recommendedName>
</protein>
<evidence type="ECO:0000313" key="10">
    <source>
        <dbReference type="Proteomes" id="UP000627984"/>
    </source>
</evidence>
<dbReference type="Proteomes" id="UP000627984">
    <property type="component" value="Unassembled WGS sequence"/>
</dbReference>